<evidence type="ECO:0000256" key="1">
    <source>
        <dbReference type="ARBA" id="ARBA00022574"/>
    </source>
</evidence>
<evidence type="ECO:0000256" key="2">
    <source>
        <dbReference type="ARBA" id="ARBA00022737"/>
    </source>
</evidence>
<keyword evidence="2" id="KW-0677">Repeat</keyword>
<gene>
    <name evidence="6" type="ORF">ACFO8L_35860</name>
</gene>
<dbReference type="PROSITE" id="PS50294">
    <property type="entry name" value="WD_REPEATS_REGION"/>
    <property type="match status" value="9"/>
</dbReference>
<feature type="repeat" description="WD" evidence="3">
    <location>
        <begin position="1002"/>
        <end position="1049"/>
    </location>
</feature>
<evidence type="ECO:0000313" key="6">
    <source>
        <dbReference type="EMBL" id="MFC4591516.1"/>
    </source>
</evidence>
<feature type="repeat" description="WD" evidence="3">
    <location>
        <begin position="1179"/>
        <end position="1219"/>
    </location>
</feature>
<dbReference type="Proteomes" id="UP001595891">
    <property type="component" value="Unassembled WGS sequence"/>
</dbReference>
<feature type="region of interest" description="Disordered" evidence="4">
    <location>
        <begin position="1317"/>
        <end position="1337"/>
    </location>
</feature>
<feature type="region of interest" description="Disordered" evidence="4">
    <location>
        <begin position="584"/>
        <end position="632"/>
    </location>
</feature>
<dbReference type="InterPro" id="IPR019775">
    <property type="entry name" value="WD40_repeat_CS"/>
</dbReference>
<dbReference type="EMBL" id="JBHSFN010000033">
    <property type="protein sequence ID" value="MFC4591516.1"/>
    <property type="molecule type" value="Genomic_DNA"/>
</dbReference>
<dbReference type="InterPro" id="IPR020472">
    <property type="entry name" value="WD40_PAC1"/>
</dbReference>
<feature type="repeat" description="WD" evidence="3">
    <location>
        <begin position="873"/>
        <end position="914"/>
    </location>
</feature>
<dbReference type="InterPro" id="IPR011047">
    <property type="entry name" value="Quinoprotein_ADH-like_sf"/>
</dbReference>
<feature type="domain" description="Novel STAND NTPase 1" evidence="5">
    <location>
        <begin position="142"/>
        <end position="684"/>
    </location>
</feature>
<dbReference type="InterPro" id="IPR001680">
    <property type="entry name" value="WD40_rpt"/>
</dbReference>
<feature type="repeat" description="WD" evidence="3">
    <location>
        <begin position="1094"/>
        <end position="1135"/>
    </location>
</feature>
<reference evidence="7" key="1">
    <citation type="journal article" date="2019" name="Int. J. Syst. Evol. Microbiol.">
        <title>The Global Catalogue of Microorganisms (GCM) 10K type strain sequencing project: providing services to taxonomists for standard genome sequencing and annotation.</title>
        <authorList>
            <consortium name="The Broad Institute Genomics Platform"/>
            <consortium name="The Broad Institute Genome Sequencing Center for Infectious Disease"/>
            <person name="Wu L."/>
            <person name="Ma J."/>
        </authorList>
    </citation>
    <scope>NUCLEOTIDE SEQUENCE [LARGE SCALE GENOMIC DNA]</scope>
    <source>
        <strain evidence="7">CCUG 49560</strain>
    </source>
</reference>
<dbReference type="InterPro" id="IPR027417">
    <property type="entry name" value="P-loop_NTPase"/>
</dbReference>
<feature type="repeat" description="WD" evidence="3">
    <location>
        <begin position="1221"/>
        <end position="1262"/>
    </location>
</feature>
<keyword evidence="1 3" id="KW-0853">WD repeat</keyword>
<protein>
    <submittedName>
        <fullName evidence="6">AAA family ATPase</fullName>
    </submittedName>
</protein>
<dbReference type="InterPro" id="IPR049052">
    <property type="entry name" value="nSTAND1"/>
</dbReference>
<feature type="repeat" description="WD" evidence="3">
    <location>
        <begin position="1051"/>
        <end position="1092"/>
    </location>
</feature>
<dbReference type="PROSITE" id="PS50082">
    <property type="entry name" value="WD_REPEATS_2"/>
    <property type="match status" value="11"/>
</dbReference>
<dbReference type="SMART" id="SM00320">
    <property type="entry name" value="WD40"/>
    <property type="match status" value="11"/>
</dbReference>
<feature type="repeat" description="WD" evidence="3">
    <location>
        <begin position="959"/>
        <end position="1000"/>
    </location>
</feature>
<dbReference type="SUPFAM" id="SSF50998">
    <property type="entry name" value="Quinoprotein alcohol dehydrogenase-like"/>
    <property type="match status" value="2"/>
</dbReference>
<dbReference type="Pfam" id="PF20703">
    <property type="entry name" value="nSTAND1"/>
    <property type="match status" value="1"/>
</dbReference>
<dbReference type="InterPro" id="IPR015943">
    <property type="entry name" value="WD40/YVTN_repeat-like_dom_sf"/>
</dbReference>
<organism evidence="6 7">
    <name type="scientific">Sphaerisporangium corydalis</name>
    <dbReference type="NCBI Taxonomy" id="1441875"/>
    <lineage>
        <taxon>Bacteria</taxon>
        <taxon>Bacillati</taxon>
        <taxon>Actinomycetota</taxon>
        <taxon>Actinomycetes</taxon>
        <taxon>Streptosporangiales</taxon>
        <taxon>Streptosporangiaceae</taxon>
        <taxon>Sphaerisporangium</taxon>
    </lineage>
</organism>
<keyword evidence="7" id="KW-1185">Reference proteome</keyword>
<name>A0ABV9EPC7_9ACTN</name>
<proteinExistence type="predicted"/>
<dbReference type="PANTHER" id="PTHR19879">
    <property type="entry name" value="TRANSCRIPTION INITIATION FACTOR TFIID"/>
    <property type="match status" value="1"/>
</dbReference>
<dbReference type="Gene3D" id="2.130.10.10">
    <property type="entry name" value="YVTN repeat-like/Quinoprotein amine dehydrogenase"/>
    <property type="match status" value="5"/>
</dbReference>
<dbReference type="Pfam" id="PF00400">
    <property type="entry name" value="WD40"/>
    <property type="match status" value="11"/>
</dbReference>
<feature type="repeat" description="WD" evidence="3">
    <location>
        <begin position="1137"/>
        <end position="1178"/>
    </location>
</feature>
<dbReference type="SUPFAM" id="SSF52540">
    <property type="entry name" value="P-loop containing nucleoside triphosphate hydrolases"/>
    <property type="match status" value="1"/>
</dbReference>
<dbReference type="CDD" id="cd00200">
    <property type="entry name" value="WD40"/>
    <property type="match status" value="2"/>
</dbReference>
<evidence type="ECO:0000256" key="4">
    <source>
        <dbReference type="SAM" id="MobiDB-lite"/>
    </source>
</evidence>
<evidence type="ECO:0000256" key="3">
    <source>
        <dbReference type="PROSITE-ProRule" id="PRU00221"/>
    </source>
</evidence>
<sequence length="1337" mass="137761">MAAQDEQAEVLAGVLVLVLERIEATAVVVGEIVAGGQQQLLRELMAAFAGLGGQVAGVGRLLRGLDGSVLQVQQTLSRQDAEHRFDRSQRQWVIALLLEFHEQLAEVALRLPGAWTPVDPGTADPGTAEPVRRSAAWAGRCPYQGLAPFGRAQAAVFYGRGQAIARLLSMVAVPAAGGPIIVTGASGAGKSSLLQAGLLPQLSAAAPGAPGAAYGTAGWPQISFTPGARPLQELAVQLAVRCNADPDQVLAELRADPAQAVVRRARQVLAAERIRRAPGKGAPGRADQGPLRLVVVVDQFEELFTLATTDHTGERTGRPADLGERGDGGEAEAFVAALEALAAHSGAEAQLSAGPGGGLAERGFTGQVLRSAAVVVVIAVRGDFIDRCAAYPVLARALEERAFVLGPMSEQELRRAITGPAAAAGLAVEDGLAEQIVSDLAGHLRAGGAGPGGSGGPAGSAAGALPLLSMAAARTWDEREGGRLTHAAYDRAGGVASAVTDTAEEAYTRLDGRQRQTAQRVLLALTITGADGQVSRRRVPLTELNQLTEPAGVDRSASGDRDHAAQVHRVVEAFTGARLMTTMASAGSSGRSPEPGWGSGSATGSAEPGSRTGSIPVSPPIGSLPPGEGFSAAGPPATVELAHDVLLAAWPRLRSWLAADEADRILHGRIVHDVAEWSRRGRNASFLYRGSRLEDAQNAAAHWRADPGRHPGLGLSDAAEAFLAAGARAATGTRRRWQAAASVLAGLLVVAVVTAVMAVRFGRDADQQRAGALSRSAQLVSRQAAAYSQDIPDDPATSARLAAAAWSISRTDEAAASMASLLSRPQRAVLTGHTGAVTSVAFSQDRTRLASAGVDETVRIWDAATGKQIGAPLTGHTGVVYSVAFSPDGTRLASGSDDGTVRIWDPRTGTPVGKPLTGHTHRVLSVAFSPDGTRLASGSDDGTVRIWDPRSGTLVGNPLTGHTEAVRSVAFSPAGTRLASAGNDGTVRIWDPRSGTPIGNPLTDHTGAVVSVAFSPDGTRLASGSGGDGKGGDGTVRIWDPRTGTPIGNPLTGHTDWALSVAFSPDGTRLAFAGNDGTVRIWDPRSGTPIGNSLTGHTLAVWSVAFSPDGTRLASAGDDGTVRIWDPRSGTPIGNPLTGHTDGVRSVAFSPDGTRLASGSVDKTVRIWDPRTGTPIGNPLTDTGAVWSVAFSPDGTRLASGSDGTVRIWDPRSGTPVGNPLTGHTLAVVSVAFSPDGTRLASASDDGTVRIWDPRSGTPIGNPLTGHTGAVTSVAFSPDGTRLASGSDDETVRIWDVALPRDLLGAVCAIAGRGLSPQEWRPRIPDAPYRPTCPASR</sequence>
<evidence type="ECO:0000259" key="5">
    <source>
        <dbReference type="Pfam" id="PF20703"/>
    </source>
</evidence>
<comment type="caution">
    <text evidence="6">The sequence shown here is derived from an EMBL/GenBank/DDBJ whole genome shotgun (WGS) entry which is preliminary data.</text>
</comment>
<dbReference type="PANTHER" id="PTHR19879:SF9">
    <property type="entry name" value="TRANSCRIPTION INITIATION FACTOR TFIID SUBUNIT 5"/>
    <property type="match status" value="1"/>
</dbReference>
<feature type="repeat" description="WD" evidence="3">
    <location>
        <begin position="916"/>
        <end position="957"/>
    </location>
</feature>
<accession>A0ABV9EPC7</accession>
<dbReference type="PROSITE" id="PS00678">
    <property type="entry name" value="WD_REPEATS_1"/>
    <property type="match status" value="2"/>
</dbReference>
<feature type="repeat" description="WD" evidence="3">
    <location>
        <begin position="1264"/>
        <end position="1297"/>
    </location>
</feature>
<feature type="repeat" description="WD" evidence="3">
    <location>
        <begin position="830"/>
        <end position="871"/>
    </location>
</feature>
<dbReference type="PRINTS" id="PR00320">
    <property type="entry name" value="GPROTEINBRPT"/>
</dbReference>
<evidence type="ECO:0000313" key="7">
    <source>
        <dbReference type="Proteomes" id="UP001595891"/>
    </source>
</evidence>
<dbReference type="RefSeq" id="WP_262847174.1">
    <property type="nucleotide sequence ID" value="NZ_JANZYP010000059.1"/>
</dbReference>